<feature type="region of interest" description="Disordered" evidence="1">
    <location>
        <begin position="243"/>
        <end position="289"/>
    </location>
</feature>
<dbReference type="OrthoDB" id="2342176at2759"/>
<evidence type="ECO:0000313" key="4">
    <source>
        <dbReference type="Proteomes" id="UP000268162"/>
    </source>
</evidence>
<evidence type="ECO:0000313" key="3">
    <source>
        <dbReference type="EMBL" id="RKP39753.1"/>
    </source>
</evidence>
<sequence>MNHLFTLFGLAALALSGTEGHGMLYQISGNGVAGSPGTAGSRGNLEFYGTCGVGQGCKGPCDDVKSAVNWNMPKPIYTRDSEVTVSWKRLNHPGGFVRLAIVPFDQSDSWDAFKSNIVGGSCYEAHCGATDPSNLNFWGPLTGSGSDTCYTKIKMPSNLADGKYTIQWLWHGGGIVFGEKDTAFGEFYSCSDFSIQGGAAQTTAKPAVAFTGGDIMEPNSDTCRFWKCDSTQLCTYGGQVPANAHDPDESKATLDPAFHNVEPSRGRPTWANGAVTPSTGNTSSSSNIAAASTSTSASVLASASSAPTTTGGSDTEDIRNNEIPANPETTTSPSAPGANNGSSNSAETVSTTVKGKKCKCRGGRCPEKQTTVSAIV</sequence>
<evidence type="ECO:0008006" key="5">
    <source>
        <dbReference type="Google" id="ProtNLM"/>
    </source>
</evidence>
<feature type="compositionally biased region" description="Low complexity" evidence="1">
    <location>
        <begin position="301"/>
        <end position="313"/>
    </location>
</feature>
<feature type="signal peptide" evidence="2">
    <location>
        <begin position="1"/>
        <end position="20"/>
    </location>
</feature>
<reference evidence="4" key="1">
    <citation type="journal article" date="2018" name="Nat. Microbiol.">
        <title>Leveraging single-cell genomics to expand the fungal tree of life.</title>
        <authorList>
            <person name="Ahrendt S.R."/>
            <person name="Quandt C.A."/>
            <person name="Ciobanu D."/>
            <person name="Clum A."/>
            <person name="Salamov A."/>
            <person name="Andreopoulos B."/>
            <person name="Cheng J.F."/>
            <person name="Woyke T."/>
            <person name="Pelin A."/>
            <person name="Henrissat B."/>
            <person name="Reynolds N.K."/>
            <person name="Benny G.L."/>
            <person name="Smith M.E."/>
            <person name="James T.Y."/>
            <person name="Grigoriev I.V."/>
        </authorList>
    </citation>
    <scope>NUCLEOTIDE SEQUENCE [LARGE SCALE GENOMIC DNA]</scope>
    <source>
        <strain evidence="4">RSA 468</strain>
    </source>
</reference>
<protein>
    <recommendedName>
        <fullName evidence="5">Chitin-binding type-4 domain-containing protein</fullName>
    </recommendedName>
</protein>
<dbReference type="Proteomes" id="UP000268162">
    <property type="component" value="Unassembled WGS sequence"/>
</dbReference>
<organism evidence="3 4">
    <name type="scientific">Dimargaris cristalligena</name>
    <dbReference type="NCBI Taxonomy" id="215637"/>
    <lineage>
        <taxon>Eukaryota</taxon>
        <taxon>Fungi</taxon>
        <taxon>Fungi incertae sedis</taxon>
        <taxon>Zoopagomycota</taxon>
        <taxon>Kickxellomycotina</taxon>
        <taxon>Dimargaritomycetes</taxon>
        <taxon>Dimargaritales</taxon>
        <taxon>Dimargaritaceae</taxon>
        <taxon>Dimargaris</taxon>
    </lineage>
</organism>
<evidence type="ECO:0000256" key="2">
    <source>
        <dbReference type="SAM" id="SignalP"/>
    </source>
</evidence>
<proteinExistence type="predicted"/>
<feature type="chain" id="PRO_5020311733" description="Chitin-binding type-4 domain-containing protein" evidence="2">
    <location>
        <begin position="21"/>
        <end position="376"/>
    </location>
</feature>
<feature type="region of interest" description="Disordered" evidence="1">
    <location>
        <begin position="301"/>
        <end position="364"/>
    </location>
</feature>
<keyword evidence="4" id="KW-1185">Reference proteome</keyword>
<feature type="compositionally biased region" description="Low complexity" evidence="1">
    <location>
        <begin position="275"/>
        <end position="289"/>
    </location>
</feature>
<keyword evidence="2" id="KW-0732">Signal</keyword>
<feature type="compositionally biased region" description="Low complexity" evidence="1">
    <location>
        <begin position="332"/>
        <end position="346"/>
    </location>
</feature>
<name>A0A4Q0A109_9FUNG</name>
<dbReference type="STRING" id="215637.A0A4Q0A109"/>
<accession>A0A4Q0A109</accession>
<gene>
    <name evidence="3" type="ORF">BJ085DRAFT_34444</name>
</gene>
<dbReference type="AlphaFoldDB" id="A0A4Q0A109"/>
<evidence type="ECO:0000256" key="1">
    <source>
        <dbReference type="SAM" id="MobiDB-lite"/>
    </source>
</evidence>
<dbReference type="EMBL" id="ML002246">
    <property type="protein sequence ID" value="RKP39753.1"/>
    <property type="molecule type" value="Genomic_DNA"/>
</dbReference>